<organism evidence="1 2">
    <name type="scientific">Pseudoxanthomonas winnipegensis</name>
    <dbReference type="NCBI Taxonomy" id="2480810"/>
    <lineage>
        <taxon>Bacteria</taxon>
        <taxon>Pseudomonadati</taxon>
        <taxon>Pseudomonadota</taxon>
        <taxon>Gammaproteobacteria</taxon>
        <taxon>Lysobacterales</taxon>
        <taxon>Lysobacteraceae</taxon>
        <taxon>Pseudoxanthomonas</taxon>
    </lineage>
</organism>
<evidence type="ECO:0000313" key="1">
    <source>
        <dbReference type="EMBL" id="TAA42472.1"/>
    </source>
</evidence>
<dbReference type="RefSeq" id="WP_130534488.1">
    <property type="nucleotide sequence ID" value="NZ_SHMG01000005.1"/>
</dbReference>
<evidence type="ECO:0008006" key="3">
    <source>
        <dbReference type="Google" id="ProtNLM"/>
    </source>
</evidence>
<protein>
    <recommendedName>
        <fullName evidence="3">Head-tail adaptor protein</fullName>
    </recommendedName>
</protein>
<sequence>MSNREFQRQLDEQVFAALPEGMVSRGVLLPKDASADEPGAPCRGYVNVDTQTVGPAQQRSASNYEISLFLADAAPRQGMVYVVEGERYELQKRLGQDFSVSRWAAVLAPQVTGNG</sequence>
<comment type="caution">
    <text evidence="1">The sequence shown here is derived from an EMBL/GenBank/DDBJ whole genome shotgun (WGS) entry which is preliminary data.</text>
</comment>
<dbReference type="EMBL" id="SHMG01000005">
    <property type="protein sequence ID" value="TAA42472.1"/>
    <property type="molecule type" value="Genomic_DNA"/>
</dbReference>
<dbReference type="OrthoDB" id="6000379at2"/>
<name>A0A4Q8M378_9GAMM</name>
<dbReference type="Proteomes" id="UP000294164">
    <property type="component" value="Unassembled WGS sequence"/>
</dbReference>
<accession>A0A4Q8M378</accession>
<gene>
    <name evidence="1" type="ORF">EA655_10600</name>
</gene>
<dbReference type="AlphaFoldDB" id="A0A4Q8M378"/>
<proteinExistence type="predicted"/>
<evidence type="ECO:0000313" key="2">
    <source>
        <dbReference type="Proteomes" id="UP000294164"/>
    </source>
</evidence>
<reference evidence="1 2" key="1">
    <citation type="submission" date="2019-02" db="EMBL/GenBank/DDBJ databases">
        <title>WGS of Pseudoxanthomonas species novum from clinical isolates.</title>
        <authorList>
            <person name="Bernier A.-M."/>
            <person name="Bernard K."/>
            <person name="Vachon A."/>
        </authorList>
    </citation>
    <scope>NUCLEOTIDE SEQUENCE [LARGE SCALE GENOMIC DNA]</scope>
    <source>
        <strain evidence="1 2">NML130969</strain>
    </source>
</reference>